<protein>
    <submittedName>
        <fullName evidence="1">Uncharacterized protein</fullName>
    </submittedName>
</protein>
<keyword evidence="2" id="KW-1185">Reference proteome</keyword>
<reference evidence="1" key="2">
    <citation type="submission" date="2020-05" db="UniProtKB">
        <authorList>
            <consortium name="EnsemblMetazoa"/>
        </authorList>
    </citation>
    <scope>IDENTIFICATION</scope>
    <source>
        <strain evidence="1">maculatus3</strain>
    </source>
</reference>
<sequence>MYTSAAYYFTTTTTTATDPEDTGRRQLQPTHRYHTPIEDEIAANSMFIEGEGLSEMPSDNGGLTVGRGSYQTQVPSPSSALMTVSLDAYLDPQRMSFDSPNDLMARVCSPDDTFPVFSPPPFEKEQPPLVATTATNNTLMPPTKTALQTRQHRRQSSLNAVSWPANNELTVSPKAQHRTIPTGNIYVPTEVIFLNLYILAL</sequence>
<evidence type="ECO:0000313" key="2">
    <source>
        <dbReference type="Proteomes" id="UP000075901"/>
    </source>
</evidence>
<dbReference type="EnsemblMetazoa" id="AMAM012208-RA">
    <property type="protein sequence ID" value="AMAM012208-PA"/>
    <property type="gene ID" value="AMAM012208"/>
</dbReference>
<dbReference type="AlphaFoldDB" id="A0A182SRZ1"/>
<organism evidence="1 2">
    <name type="scientific">Anopheles maculatus</name>
    <dbReference type="NCBI Taxonomy" id="74869"/>
    <lineage>
        <taxon>Eukaryota</taxon>
        <taxon>Metazoa</taxon>
        <taxon>Ecdysozoa</taxon>
        <taxon>Arthropoda</taxon>
        <taxon>Hexapoda</taxon>
        <taxon>Insecta</taxon>
        <taxon>Pterygota</taxon>
        <taxon>Neoptera</taxon>
        <taxon>Endopterygota</taxon>
        <taxon>Diptera</taxon>
        <taxon>Nematocera</taxon>
        <taxon>Culicoidea</taxon>
        <taxon>Culicidae</taxon>
        <taxon>Anophelinae</taxon>
        <taxon>Anopheles</taxon>
        <taxon>Anopheles maculatus group</taxon>
    </lineage>
</organism>
<accession>A0A182SRZ1</accession>
<evidence type="ECO:0000313" key="1">
    <source>
        <dbReference type="EnsemblMetazoa" id="AMAM012208-PA"/>
    </source>
</evidence>
<reference evidence="2" key="1">
    <citation type="submission" date="2013-09" db="EMBL/GenBank/DDBJ databases">
        <title>The Genome Sequence of Anopheles maculatus species B.</title>
        <authorList>
            <consortium name="The Broad Institute Genomics Platform"/>
            <person name="Neafsey D.E."/>
            <person name="Besansky N."/>
            <person name="Howell P."/>
            <person name="Walton C."/>
            <person name="Young S.K."/>
            <person name="Zeng Q."/>
            <person name="Gargeya S."/>
            <person name="Fitzgerald M."/>
            <person name="Haas B."/>
            <person name="Abouelleil A."/>
            <person name="Allen A.W."/>
            <person name="Alvarado L."/>
            <person name="Arachchi H.M."/>
            <person name="Berlin A.M."/>
            <person name="Chapman S.B."/>
            <person name="Gainer-Dewar J."/>
            <person name="Goldberg J."/>
            <person name="Griggs A."/>
            <person name="Gujja S."/>
            <person name="Hansen M."/>
            <person name="Howarth C."/>
            <person name="Imamovic A."/>
            <person name="Ireland A."/>
            <person name="Larimer J."/>
            <person name="McCowan C."/>
            <person name="Murphy C."/>
            <person name="Pearson M."/>
            <person name="Poon T.W."/>
            <person name="Priest M."/>
            <person name="Roberts A."/>
            <person name="Saif S."/>
            <person name="Shea T."/>
            <person name="Sisk P."/>
            <person name="Sykes S."/>
            <person name="Wortman J."/>
            <person name="Nusbaum C."/>
            <person name="Birren B."/>
        </authorList>
    </citation>
    <scope>NUCLEOTIDE SEQUENCE [LARGE SCALE GENOMIC DNA]</scope>
    <source>
        <strain evidence="2">maculatus3</strain>
    </source>
</reference>
<proteinExistence type="predicted"/>
<dbReference type="VEuPathDB" id="VectorBase:AMAM012208"/>
<dbReference type="Proteomes" id="UP000075901">
    <property type="component" value="Unassembled WGS sequence"/>
</dbReference>
<name>A0A182SRZ1_9DIPT</name>